<name>A0A382FL04_9ZZZZ</name>
<evidence type="ECO:0008006" key="2">
    <source>
        <dbReference type="Google" id="ProtNLM"/>
    </source>
</evidence>
<dbReference type="GO" id="GO:0016020">
    <property type="term" value="C:membrane"/>
    <property type="evidence" value="ECO:0007669"/>
    <property type="project" value="InterPro"/>
</dbReference>
<proteinExistence type="predicted"/>
<feature type="non-terminal residue" evidence="1">
    <location>
        <position position="190"/>
    </location>
</feature>
<dbReference type="InterPro" id="IPR027417">
    <property type="entry name" value="P-loop_NTPase"/>
</dbReference>
<protein>
    <recommendedName>
        <fullName evidence="2">Sulfotransferase domain-containing protein</fullName>
    </recommendedName>
</protein>
<organism evidence="1">
    <name type="scientific">marine metagenome</name>
    <dbReference type="NCBI Taxonomy" id="408172"/>
    <lineage>
        <taxon>unclassified sequences</taxon>
        <taxon>metagenomes</taxon>
        <taxon>ecological metagenomes</taxon>
    </lineage>
</organism>
<evidence type="ECO:0000313" key="1">
    <source>
        <dbReference type="EMBL" id="SVB63292.1"/>
    </source>
</evidence>
<dbReference type="EMBL" id="UINC01050392">
    <property type="protein sequence ID" value="SVB63292.1"/>
    <property type="molecule type" value="Genomic_DNA"/>
</dbReference>
<dbReference type="InterPro" id="IPR005331">
    <property type="entry name" value="Sulfotransferase"/>
</dbReference>
<gene>
    <name evidence="1" type="ORF">METZ01_LOCUS216146</name>
</gene>
<sequence>MNDLIIHLHIPKTGGTTLRDIVNRQYSSENILTIPTIDKSKNIVGALSSNKINQLEIIQGHLKYGIHNHFDRTAKYFAIMRDPVDRVLSSYYYVISQEDNPQNLSNTKKTMSIYEYINSGINPFLINGQTQLIAGNTCSIDDPLIKSNELLDIAKENINKNFILTGTTEKFYESILLLKRMLNWKSPYYS</sequence>
<dbReference type="SUPFAM" id="SSF52540">
    <property type="entry name" value="P-loop containing nucleoside triphosphate hydrolases"/>
    <property type="match status" value="1"/>
</dbReference>
<dbReference type="GO" id="GO:0008146">
    <property type="term" value="F:sulfotransferase activity"/>
    <property type="evidence" value="ECO:0007669"/>
    <property type="project" value="InterPro"/>
</dbReference>
<dbReference type="AlphaFoldDB" id="A0A382FL04"/>
<dbReference type="InterPro" id="IPR053259">
    <property type="entry name" value="Golvesin-related_Golgi"/>
</dbReference>
<dbReference type="PANTHER" id="PTHR32301">
    <property type="entry name" value="COUNTIN RECEPTOR CNR3-RELATED"/>
    <property type="match status" value="1"/>
</dbReference>
<dbReference type="PANTHER" id="PTHR32301:SF6">
    <property type="entry name" value="GOLVESIN-RELATED"/>
    <property type="match status" value="1"/>
</dbReference>
<dbReference type="Pfam" id="PF03567">
    <property type="entry name" value="Sulfotransfer_2"/>
    <property type="match status" value="1"/>
</dbReference>
<reference evidence="1" key="1">
    <citation type="submission" date="2018-05" db="EMBL/GenBank/DDBJ databases">
        <authorList>
            <person name="Lanie J.A."/>
            <person name="Ng W.-L."/>
            <person name="Kazmierczak K.M."/>
            <person name="Andrzejewski T.M."/>
            <person name="Davidsen T.M."/>
            <person name="Wayne K.J."/>
            <person name="Tettelin H."/>
            <person name="Glass J.I."/>
            <person name="Rusch D."/>
            <person name="Podicherti R."/>
            <person name="Tsui H.-C.T."/>
            <person name="Winkler M.E."/>
        </authorList>
    </citation>
    <scope>NUCLEOTIDE SEQUENCE</scope>
</reference>
<dbReference type="Gene3D" id="3.40.50.300">
    <property type="entry name" value="P-loop containing nucleotide triphosphate hydrolases"/>
    <property type="match status" value="1"/>
</dbReference>
<accession>A0A382FL04</accession>